<dbReference type="GO" id="GO:0043565">
    <property type="term" value="F:sequence-specific DNA binding"/>
    <property type="evidence" value="ECO:0007669"/>
    <property type="project" value="InterPro"/>
</dbReference>
<dbReference type="Gene3D" id="3.40.50.2300">
    <property type="match status" value="1"/>
</dbReference>
<dbReference type="InterPro" id="IPR002197">
    <property type="entry name" value="HTH_Fis"/>
</dbReference>
<dbReference type="AlphaFoldDB" id="A0A932M2T6"/>
<dbReference type="SUPFAM" id="SSF46689">
    <property type="entry name" value="Homeodomain-like"/>
    <property type="match status" value="1"/>
</dbReference>
<dbReference type="PROSITE" id="PS00675">
    <property type="entry name" value="SIGMA54_INTERACT_1"/>
    <property type="match status" value="1"/>
</dbReference>
<dbReference type="InterPro" id="IPR011006">
    <property type="entry name" value="CheY-like_superfamily"/>
</dbReference>
<sequence length="447" mass="49508">MRHRILLVEDEPILRVTLSNDLSEEGYEVTPASDGAEGLARIRERSFDAALLDLKLPKADGLSLLQSFKAANPQGLAIMMTAYGTIQSAIAAMKAGATDYLLKPFPTDELLVLLRGLLAQHAVLSGERTKLPGLRQFGDLIYASEKMARVCDLIATVARSDATVLIQGETGTGKELVARAIHQQSGRRAQPLIPVACAAIPETLLETELFGHEKGAFTGAIRERKGRFELAHRGSLFLDEVADLGPAVQAKLLRVLQEKEFERVGGTQTIKADVRLISATRKRLEDEVVAGRLREDLFYRLKVITVLLPLLRERKEDILPLAAHFLEKYSRPLGKDVRGFSSEACRQLLAYHWPGNIRELEATVQRAVTLTKNTILTAEDLSFEVGLTPTDKTNVPAHPLTDTVREAERRYLQEVLQSVGGQRKRAAEILGISRKTLWKKMKLLGME</sequence>
<gene>
    <name evidence="8" type="ORF">HYY65_14525</name>
</gene>
<keyword evidence="4" id="KW-0804">Transcription</keyword>
<evidence type="ECO:0000259" key="6">
    <source>
        <dbReference type="PROSITE" id="PS50045"/>
    </source>
</evidence>
<dbReference type="PROSITE" id="PS50110">
    <property type="entry name" value="RESPONSE_REGULATORY"/>
    <property type="match status" value="1"/>
</dbReference>
<keyword evidence="5" id="KW-0597">Phosphoprotein</keyword>
<keyword evidence="2" id="KW-0067">ATP-binding</keyword>
<keyword evidence="3" id="KW-0805">Transcription regulation</keyword>
<keyword evidence="1" id="KW-0547">Nucleotide-binding</keyword>
<evidence type="ECO:0000256" key="1">
    <source>
        <dbReference type="ARBA" id="ARBA00022741"/>
    </source>
</evidence>
<feature type="modified residue" description="4-aspartylphosphate" evidence="5">
    <location>
        <position position="53"/>
    </location>
</feature>
<dbReference type="Pfam" id="PF02954">
    <property type="entry name" value="HTH_8"/>
    <property type="match status" value="1"/>
</dbReference>
<protein>
    <submittedName>
        <fullName evidence="8">Sigma-54-dependent Fis family transcriptional regulator</fullName>
    </submittedName>
</protein>
<dbReference type="InterPro" id="IPR009057">
    <property type="entry name" value="Homeodomain-like_sf"/>
</dbReference>
<dbReference type="PRINTS" id="PR01590">
    <property type="entry name" value="HTHFIS"/>
</dbReference>
<dbReference type="SMART" id="SM00448">
    <property type="entry name" value="REC"/>
    <property type="match status" value="1"/>
</dbReference>
<evidence type="ECO:0000313" key="9">
    <source>
        <dbReference type="Proteomes" id="UP000741360"/>
    </source>
</evidence>
<dbReference type="Pfam" id="PF00158">
    <property type="entry name" value="Sigma54_activat"/>
    <property type="match status" value="1"/>
</dbReference>
<dbReference type="InterPro" id="IPR027417">
    <property type="entry name" value="P-loop_NTPase"/>
</dbReference>
<dbReference type="Gene3D" id="1.10.10.60">
    <property type="entry name" value="Homeodomain-like"/>
    <property type="match status" value="1"/>
</dbReference>
<dbReference type="Pfam" id="PF00072">
    <property type="entry name" value="Response_reg"/>
    <property type="match status" value="1"/>
</dbReference>
<dbReference type="InterPro" id="IPR025662">
    <property type="entry name" value="Sigma_54_int_dom_ATP-bd_1"/>
</dbReference>
<dbReference type="InterPro" id="IPR058031">
    <property type="entry name" value="AAA_lid_NorR"/>
</dbReference>
<dbReference type="GO" id="GO:0006355">
    <property type="term" value="P:regulation of DNA-templated transcription"/>
    <property type="evidence" value="ECO:0007669"/>
    <property type="project" value="InterPro"/>
</dbReference>
<accession>A0A932M2T6</accession>
<dbReference type="FunFam" id="3.40.50.300:FF:000006">
    <property type="entry name" value="DNA-binding transcriptional regulator NtrC"/>
    <property type="match status" value="1"/>
</dbReference>
<feature type="domain" description="Sigma-54 factor interaction" evidence="6">
    <location>
        <begin position="140"/>
        <end position="369"/>
    </location>
</feature>
<evidence type="ECO:0000313" key="8">
    <source>
        <dbReference type="EMBL" id="MBI3016241.1"/>
    </source>
</evidence>
<evidence type="ECO:0000256" key="3">
    <source>
        <dbReference type="ARBA" id="ARBA00023015"/>
    </source>
</evidence>
<evidence type="ECO:0000256" key="5">
    <source>
        <dbReference type="PROSITE-ProRule" id="PRU00169"/>
    </source>
</evidence>
<dbReference type="SMART" id="SM00382">
    <property type="entry name" value="AAA"/>
    <property type="match status" value="1"/>
</dbReference>
<name>A0A932M2T6_UNCTE</name>
<dbReference type="InterPro" id="IPR025944">
    <property type="entry name" value="Sigma_54_int_dom_CS"/>
</dbReference>
<dbReference type="Proteomes" id="UP000741360">
    <property type="component" value="Unassembled WGS sequence"/>
</dbReference>
<dbReference type="PANTHER" id="PTHR32071">
    <property type="entry name" value="TRANSCRIPTIONAL REGULATORY PROTEIN"/>
    <property type="match status" value="1"/>
</dbReference>
<dbReference type="SUPFAM" id="SSF52172">
    <property type="entry name" value="CheY-like"/>
    <property type="match status" value="1"/>
</dbReference>
<dbReference type="GO" id="GO:0000160">
    <property type="term" value="P:phosphorelay signal transduction system"/>
    <property type="evidence" value="ECO:0007669"/>
    <property type="project" value="InterPro"/>
</dbReference>
<dbReference type="PROSITE" id="PS00688">
    <property type="entry name" value="SIGMA54_INTERACT_3"/>
    <property type="match status" value="1"/>
</dbReference>
<dbReference type="Gene3D" id="1.10.8.60">
    <property type="match status" value="1"/>
</dbReference>
<dbReference type="InterPro" id="IPR001789">
    <property type="entry name" value="Sig_transdc_resp-reg_receiver"/>
</dbReference>
<dbReference type="Pfam" id="PF25601">
    <property type="entry name" value="AAA_lid_14"/>
    <property type="match status" value="1"/>
</dbReference>
<dbReference type="SUPFAM" id="SSF52540">
    <property type="entry name" value="P-loop containing nucleoside triphosphate hydrolases"/>
    <property type="match status" value="1"/>
</dbReference>
<dbReference type="InterPro" id="IPR003593">
    <property type="entry name" value="AAA+_ATPase"/>
</dbReference>
<organism evidence="8 9">
    <name type="scientific">Tectimicrobiota bacterium</name>
    <dbReference type="NCBI Taxonomy" id="2528274"/>
    <lineage>
        <taxon>Bacteria</taxon>
        <taxon>Pseudomonadati</taxon>
        <taxon>Nitrospinota/Tectimicrobiota group</taxon>
        <taxon>Candidatus Tectimicrobiota</taxon>
    </lineage>
</organism>
<dbReference type="CDD" id="cd00009">
    <property type="entry name" value="AAA"/>
    <property type="match status" value="1"/>
</dbReference>
<dbReference type="InterPro" id="IPR002078">
    <property type="entry name" value="Sigma_54_int"/>
</dbReference>
<dbReference type="GO" id="GO:0005524">
    <property type="term" value="F:ATP binding"/>
    <property type="evidence" value="ECO:0007669"/>
    <property type="project" value="UniProtKB-KW"/>
</dbReference>
<dbReference type="EMBL" id="JACPSX010000280">
    <property type="protein sequence ID" value="MBI3016241.1"/>
    <property type="molecule type" value="Genomic_DNA"/>
</dbReference>
<proteinExistence type="predicted"/>
<dbReference type="Gene3D" id="3.40.50.300">
    <property type="entry name" value="P-loop containing nucleotide triphosphate hydrolases"/>
    <property type="match status" value="1"/>
</dbReference>
<evidence type="ECO:0000259" key="7">
    <source>
        <dbReference type="PROSITE" id="PS50110"/>
    </source>
</evidence>
<evidence type="ECO:0000256" key="2">
    <source>
        <dbReference type="ARBA" id="ARBA00022840"/>
    </source>
</evidence>
<reference evidence="8" key="1">
    <citation type="submission" date="2020-07" db="EMBL/GenBank/DDBJ databases">
        <title>Huge and variable diversity of episymbiotic CPR bacteria and DPANN archaea in groundwater ecosystems.</title>
        <authorList>
            <person name="He C.Y."/>
            <person name="Keren R."/>
            <person name="Whittaker M."/>
            <person name="Farag I.F."/>
            <person name="Doudna J."/>
            <person name="Cate J.H.D."/>
            <person name="Banfield J.F."/>
        </authorList>
    </citation>
    <scope>NUCLEOTIDE SEQUENCE</scope>
    <source>
        <strain evidence="8">NC_groundwater_717_Ag_S-0.2um_59_8</strain>
    </source>
</reference>
<evidence type="ECO:0000256" key="4">
    <source>
        <dbReference type="ARBA" id="ARBA00023163"/>
    </source>
</evidence>
<comment type="caution">
    <text evidence="8">The sequence shown here is derived from an EMBL/GenBank/DDBJ whole genome shotgun (WGS) entry which is preliminary data.</text>
</comment>
<dbReference type="PROSITE" id="PS50045">
    <property type="entry name" value="SIGMA54_INTERACT_4"/>
    <property type="match status" value="1"/>
</dbReference>
<feature type="domain" description="Response regulatory" evidence="7">
    <location>
        <begin position="4"/>
        <end position="118"/>
    </location>
</feature>